<protein>
    <submittedName>
        <fullName evidence="1">Uncharacterized protein</fullName>
    </submittedName>
</protein>
<organism evidence="1 2">
    <name type="scientific">Marinisporobacter balticus</name>
    <dbReference type="NCBI Taxonomy" id="2018667"/>
    <lineage>
        <taxon>Bacteria</taxon>
        <taxon>Bacillati</taxon>
        <taxon>Bacillota</taxon>
        <taxon>Clostridia</taxon>
        <taxon>Peptostreptococcales</taxon>
        <taxon>Thermotaleaceae</taxon>
        <taxon>Marinisporobacter</taxon>
    </lineage>
</organism>
<dbReference type="AlphaFoldDB" id="A0A4R2KMS2"/>
<comment type="caution">
    <text evidence="1">The sequence shown here is derived from an EMBL/GenBank/DDBJ whole genome shotgun (WGS) entry which is preliminary data.</text>
</comment>
<dbReference type="NCBIfam" id="NF041553">
    <property type="entry name" value="CBO2463_dom"/>
    <property type="match status" value="1"/>
</dbReference>
<sequence length="95" mass="11030">MDRLKYISSERFFEGIVVDVDDCSVTMDLKGRMGQLKVPRRLVITAYEILIGQEVGFMMSYPEILGPEVDEEYATLAKRQQEIKRKIEKKEEGKI</sequence>
<keyword evidence="2" id="KW-1185">Reference proteome</keyword>
<dbReference type="Proteomes" id="UP000294919">
    <property type="component" value="Unassembled WGS sequence"/>
</dbReference>
<evidence type="ECO:0000313" key="2">
    <source>
        <dbReference type="Proteomes" id="UP000294919"/>
    </source>
</evidence>
<evidence type="ECO:0000313" key="1">
    <source>
        <dbReference type="EMBL" id="TCO74744.1"/>
    </source>
</evidence>
<accession>A0A4R2KMS2</accession>
<gene>
    <name evidence="1" type="ORF">EV214_1116</name>
</gene>
<name>A0A4R2KMS2_9FIRM</name>
<dbReference type="EMBL" id="SLWV01000011">
    <property type="protein sequence ID" value="TCO74744.1"/>
    <property type="molecule type" value="Genomic_DNA"/>
</dbReference>
<dbReference type="RefSeq" id="WP_207669663.1">
    <property type="nucleotide sequence ID" value="NZ_SLWV01000011.1"/>
</dbReference>
<proteinExistence type="predicted"/>
<reference evidence="1 2" key="1">
    <citation type="submission" date="2019-03" db="EMBL/GenBank/DDBJ databases">
        <title>Genomic Encyclopedia of Type Strains, Phase IV (KMG-IV): sequencing the most valuable type-strain genomes for metagenomic binning, comparative biology and taxonomic classification.</title>
        <authorList>
            <person name="Goeker M."/>
        </authorList>
    </citation>
    <scope>NUCLEOTIDE SEQUENCE [LARGE SCALE GENOMIC DNA]</scope>
    <source>
        <strain evidence="1 2">DSM 102940</strain>
    </source>
</reference>
<dbReference type="InterPro" id="IPR048108">
    <property type="entry name" value="CBO2463_dom"/>
</dbReference>